<dbReference type="EMBL" id="JAKIXB020000013">
    <property type="protein sequence ID" value="KAL1602980.1"/>
    <property type="molecule type" value="Genomic_DNA"/>
</dbReference>
<proteinExistence type="predicted"/>
<organism evidence="1 2">
    <name type="scientific">Nothophoma quercina</name>
    <dbReference type="NCBI Taxonomy" id="749835"/>
    <lineage>
        <taxon>Eukaryota</taxon>
        <taxon>Fungi</taxon>
        <taxon>Dikarya</taxon>
        <taxon>Ascomycota</taxon>
        <taxon>Pezizomycotina</taxon>
        <taxon>Dothideomycetes</taxon>
        <taxon>Pleosporomycetidae</taxon>
        <taxon>Pleosporales</taxon>
        <taxon>Pleosporineae</taxon>
        <taxon>Didymellaceae</taxon>
        <taxon>Nothophoma</taxon>
    </lineage>
</organism>
<accession>A0ABR3REV3</accession>
<sequence length="101" mass="11555">MSTTTTTTVPAEVQLTPAQTKIQSLLRSTELRISLITTHLRALRLEKTLLLAVLPPLRKQSPADINRVNELGEKILAVERRMERDEEHKKWLEEAMRATVE</sequence>
<comment type="caution">
    <text evidence="1">The sequence shown here is derived from an EMBL/GenBank/DDBJ whole genome shotgun (WGS) entry which is preliminary data.</text>
</comment>
<reference evidence="1 2" key="1">
    <citation type="submission" date="2024-02" db="EMBL/GenBank/DDBJ databases">
        <title>De novo assembly and annotation of 12 fungi associated with fruit tree decline syndrome in Ontario, Canada.</title>
        <authorList>
            <person name="Sulman M."/>
            <person name="Ellouze W."/>
            <person name="Ilyukhin E."/>
        </authorList>
    </citation>
    <scope>NUCLEOTIDE SEQUENCE [LARGE SCALE GENOMIC DNA]</scope>
    <source>
        <strain evidence="1 2">M97-236</strain>
    </source>
</reference>
<evidence type="ECO:0000313" key="2">
    <source>
        <dbReference type="Proteomes" id="UP001521222"/>
    </source>
</evidence>
<keyword evidence="2" id="KW-1185">Reference proteome</keyword>
<evidence type="ECO:0000313" key="1">
    <source>
        <dbReference type="EMBL" id="KAL1602980.1"/>
    </source>
</evidence>
<dbReference type="Proteomes" id="UP001521222">
    <property type="component" value="Unassembled WGS sequence"/>
</dbReference>
<protein>
    <submittedName>
        <fullName evidence="1">Uncharacterized protein</fullName>
    </submittedName>
</protein>
<gene>
    <name evidence="1" type="ORF">SLS59_004636</name>
</gene>
<name>A0ABR3REV3_9PLEO</name>